<sequence>MSEATATDDHEEIRRWVEARKGRPSRVKQASSDGGLLRIDFGEEDERLEQISWEEFFRIFDENKLLFLHQDRTADGSLSRFNKFIDRQ</sequence>
<evidence type="ECO:0008006" key="3">
    <source>
        <dbReference type="Google" id="ProtNLM"/>
    </source>
</evidence>
<gene>
    <name evidence="1" type="ORF">J2Z31_001165</name>
</gene>
<evidence type="ECO:0000313" key="2">
    <source>
        <dbReference type="Proteomes" id="UP000730739"/>
    </source>
</evidence>
<accession>A0ABS4QXG7</accession>
<dbReference type="Proteomes" id="UP000730739">
    <property type="component" value="Unassembled WGS sequence"/>
</dbReference>
<dbReference type="RefSeq" id="WP_209600886.1">
    <property type="nucleotide sequence ID" value="NZ_JAGILA010000001.1"/>
</dbReference>
<reference evidence="1 2" key="1">
    <citation type="submission" date="2021-03" db="EMBL/GenBank/DDBJ databases">
        <title>Genomic Encyclopedia of Type Strains, Phase IV (KMG-IV): sequencing the most valuable type-strain genomes for metagenomic binning, comparative biology and taxonomic classification.</title>
        <authorList>
            <person name="Goeker M."/>
        </authorList>
    </citation>
    <scope>NUCLEOTIDE SEQUENCE [LARGE SCALE GENOMIC DNA]</scope>
    <source>
        <strain evidence="1 2">DSM 13372</strain>
    </source>
</reference>
<organism evidence="1 2">
    <name type="scientific">Sinorhizobium kostiense</name>
    <dbReference type="NCBI Taxonomy" id="76747"/>
    <lineage>
        <taxon>Bacteria</taxon>
        <taxon>Pseudomonadati</taxon>
        <taxon>Pseudomonadota</taxon>
        <taxon>Alphaproteobacteria</taxon>
        <taxon>Hyphomicrobiales</taxon>
        <taxon>Rhizobiaceae</taxon>
        <taxon>Sinorhizobium/Ensifer group</taxon>
        <taxon>Sinorhizobium</taxon>
    </lineage>
</organism>
<proteinExistence type="predicted"/>
<dbReference type="EMBL" id="JAGILA010000001">
    <property type="protein sequence ID" value="MBP2234675.1"/>
    <property type="molecule type" value="Genomic_DNA"/>
</dbReference>
<name>A0ABS4QXG7_9HYPH</name>
<protein>
    <recommendedName>
        <fullName evidence="3">1,4-alpha-glucan branching enzyme</fullName>
    </recommendedName>
</protein>
<comment type="caution">
    <text evidence="1">The sequence shown here is derived from an EMBL/GenBank/DDBJ whole genome shotgun (WGS) entry which is preliminary data.</text>
</comment>
<evidence type="ECO:0000313" key="1">
    <source>
        <dbReference type="EMBL" id="MBP2234675.1"/>
    </source>
</evidence>
<keyword evidence="2" id="KW-1185">Reference proteome</keyword>